<evidence type="ECO:0000313" key="7">
    <source>
        <dbReference type="Proteomes" id="UP000247647"/>
    </source>
</evidence>
<evidence type="ECO:0000256" key="5">
    <source>
        <dbReference type="SAM" id="MobiDB-lite"/>
    </source>
</evidence>
<keyword evidence="2" id="KW-0238">DNA-binding</keyword>
<keyword evidence="7" id="KW-1185">Reference proteome</keyword>
<dbReference type="GO" id="GO:0003677">
    <property type="term" value="F:DNA binding"/>
    <property type="evidence" value="ECO:0007669"/>
    <property type="project" value="UniProtKB-KW"/>
</dbReference>
<dbReference type="GO" id="GO:0009893">
    <property type="term" value="P:positive regulation of metabolic process"/>
    <property type="evidence" value="ECO:0007669"/>
    <property type="project" value="UniProtKB-ARBA"/>
</dbReference>
<protein>
    <recommendedName>
        <fullName evidence="8">Zn(2)-C6 fungal-type domain-containing protein</fullName>
    </recommendedName>
</protein>
<evidence type="ECO:0000256" key="4">
    <source>
        <dbReference type="ARBA" id="ARBA00023242"/>
    </source>
</evidence>
<proteinExistence type="predicted"/>
<dbReference type="InterPro" id="IPR036864">
    <property type="entry name" value="Zn2-C6_fun-type_DNA-bd_sf"/>
</dbReference>
<dbReference type="CDD" id="cd00067">
    <property type="entry name" value="GAL4"/>
    <property type="match status" value="1"/>
</dbReference>
<dbReference type="GeneID" id="37121371"/>
<evidence type="ECO:0000256" key="2">
    <source>
        <dbReference type="ARBA" id="ARBA00023125"/>
    </source>
</evidence>
<evidence type="ECO:0000256" key="3">
    <source>
        <dbReference type="ARBA" id="ARBA00023163"/>
    </source>
</evidence>
<gene>
    <name evidence="6" type="ORF">BO87DRAFT_27449</name>
</gene>
<reference evidence="6" key="1">
    <citation type="submission" date="2016-12" db="EMBL/GenBank/DDBJ databases">
        <title>The genomes of Aspergillus section Nigri reveals drivers in fungal speciation.</title>
        <authorList>
            <consortium name="DOE Joint Genome Institute"/>
            <person name="Vesth T.C."/>
            <person name="Nybo J."/>
            <person name="Theobald S."/>
            <person name="Brandl J."/>
            <person name="Frisvad J.C."/>
            <person name="Nielsen K.F."/>
            <person name="Lyhne E.K."/>
            <person name="Kogle M.E."/>
            <person name="Kuo A."/>
            <person name="Riley R."/>
            <person name="Clum A."/>
            <person name="Nolan M."/>
            <person name="Lipzen A."/>
            <person name="Salamov A."/>
            <person name="Henrissat B."/>
            <person name="Wiebenga A."/>
            <person name="De Vries R.P."/>
            <person name="Grigoriev I.V."/>
            <person name="Mortensen U.H."/>
            <person name="Andersen M.R."/>
            <person name="Baker S.E."/>
        </authorList>
    </citation>
    <scope>NUCLEOTIDE SEQUENCE [LARGE SCALE GENOMIC DNA]</scope>
    <source>
        <strain evidence="6">CBS 115656</strain>
    </source>
</reference>
<dbReference type="GO" id="GO:0000981">
    <property type="term" value="F:DNA-binding transcription factor activity, RNA polymerase II-specific"/>
    <property type="evidence" value="ECO:0007669"/>
    <property type="project" value="InterPro"/>
</dbReference>
<keyword evidence="1" id="KW-0805">Transcription regulation</keyword>
<evidence type="ECO:0000313" key="6">
    <source>
        <dbReference type="EMBL" id="PYH35344.1"/>
    </source>
</evidence>
<dbReference type="SUPFAM" id="SSF57701">
    <property type="entry name" value="Zn2/Cys6 DNA-binding domain"/>
    <property type="match status" value="1"/>
</dbReference>
<evidence type="ECO:0000256" key="1">
    <source>
        <dbReference type="ARBA" id="ARBA00023015"/>
    </source>
</evidence>
<accession>A0A318YM96</accession>
<keyword evidence="3" id="KW-0804">Transcription</keyword>
<dbReference type="EMBL" id="KZ821456">
    <property type="protein sequence ID" value="PYH35344.1"/>
    <property type="molecule type" value="Genomic_DNA"/>
</dbReference>
<evidence type="ECO:0008006" key="8">
    <source>
        <dbReference type="Google" id="ProtNLM"/>
    </source>
</evidence>
<dbReference type="Proteomes" id="UP000247647">
    <property type="component" value="Unassembled WGS sequence"/>
</dbReference>
<dbReference type="Gene3D" id="4.10.240.10">
    <property type="entry name" value="Zn(2)-C6 fungal-type DNA-binding domain"/>
    <property type="match status" value="1"/>
</dbReference>
<dbReference type="GO" id="GO:0008270">
    <property type="term" value="F:zinc ion binding"/>
    <property type="evidence" value="ECO:0007669"/>
    <property type="project" value="InterPro"/>
</dbReference>
<keyword evidence="4" id="KW-0539">Nucleus</keyword>
<dbReference type="InterPro" id="IPR001138">
    <property type="entry name" value="Zn2Cys6_DnaBD"/>
</dbReference>
<name>A0A318YM96_ASPNB</name>
<sequence length="225" mass="24686">MLRGRRRSDMIAAIVSSAPKLVGNRRTSALFLHAMSELSAANDSRAFPQAPLPSSSQLFSSREFRKTPSEEIMSVVTQGSDPLHKACDTCRARKTRCSGSRFQSVGRELPPGRCLTNLVFTPEISGNTDACDFCLSQHLPCSFTPVKRPRKRKYDASVFIPLSSTYQQSVRDLPGPQLGSENVGYQQPGLYIDSLLANRQASRIHGDASHPDQVLSGPFAHRAPI</sequence>
<dbReference type="OrthoDB" id="654211at2759"/>
<organism evidence="6 7">
    <name type="scientific">Aspergillus neoniger (strain CBS 115656)</name>
    <dbReference type="NCBI Taxonomy" id="1448310"/>
    <lineage>
        <taxon>Eukaryota</taxon>
        <taxon>Fungi</taxon>
        <taxon>Dikarya</taxon>
        <taxon>Ascomycota</taxon>
        <taxon>Pezizomycotina</taxon>
        <taxon>Eurotiomycetes</taxon>
        <taxon>Eurotiomycetidae</taxon>
        <taxon>Eurotiales</taxon>
        <taxon>Aspergillaceae</taxon>
        <taxon>Aspergillus</taxon>
        <taxon>Aspergillus subgen. Circumdati</taxon>
    </lineage>
</organism>
<feature type="region of interest" description="Disordered" evidence="5">
    <location>
        <begin position="206"/>
        <end position="225"/>
    </location>
</feature>
<dbReference type="AlphaFoldDB" id="A0A318YM96"/>
<dbReference type="RefSeq" id="XP_025480822.1">
    <property type="nucleotide sequence ID" value="XM_025618915.1"/>
</dbReference>